<comment type="similarity">
    <text evidence="2">In the N-terminal section; belongs to the leguminous lectin family.</text>
</comment>
<feature type="region of interest" description="Disordered" evidence="17">
    <location>
        <begin position="599"/>
        <end position="629"/>
    </location>
</feature>
<keyword evidence="10" id="KW-0418">Kinase</keyword>
<evidence type="ECO:0000256" key="4">
    <source>
        <dbReference type="ARBA" id="ARBA00022475"/>
    </source>
</evidence>
<evidence type="ECO:0000256" key="7">
    <source>
        <dbReference type="ARBA" id="ARBA00022729"/>
    </source>
</evidence>
<evidence type="ECO:0000256" key="5">
    <source>
        <dbReference type="ARBA" id="ARBA00022679"/>
    </source>
</evidence>
<dbReference type="PROSITE" id="PS00108">
    <property type="entry name" value="PROTEIN_KINASE_ST"/>
    <property type="match status" value="1"/>
</dbReference>
<evidence type="ECO:0000256" key="17">
    <source>
        <dbReference type="SAM" id="MobiDB-lite"/>
    </source>
</evidence>
<dbReference type="GO" id="GO:0002229">
    <property type="term" value="P:defense response to oomycetes"/>
    <property type="evidence" value="ECO:0007669"/>
    <property type="project" value="UniProtKB-ARBA"/>
</dbReference>
<keyword evidence="6 18" id="KW-0812">Transmembrane</keyword>
<feature type="signal peptide" evidence="19">
    <location>
        <begin position="1"/>
        <end position="21"/>
    </location>
</feature>
<evidence type="ECO:0000256" key="18">
    <source>
        <dbReference type="SAM" id="Phobius"/>
    </source>
</evidence>
<feature type="compositionally biased region" description="Polar residues" evidence="17">
    <location>
        <begin position="616"/>
        <end position="629"/>
    </location>
</feature>
<keyword evidence="11 16" id="KW-0067">ATP-binding</keyword>
<dbReference type="AlphaFoldDB" id="A0A2T7EGT4"/>
<evidence type="ECO:0008006" key="24">
    <source>
        <dbReference type="Google" id="ProtNLM"/>
    </source>
</evidence>
<dbReference type="Gene3D" id="1.10.510.10">
    <property type="entry name" value="Transferase(Phosphotransferase) domain 1"/>
    <property type="match status" value="1"/>
</dbReference>
<feature type="chain" id="PRO_5015656388" description="Protein kinase domain-containing protein" evidence="19">
    <location>
        <begin position="22"/>
        <end position="629"/>
    </location>
</feature>
<dbReference type="FunFam" id="3.30.200.20:FF:000168">
    <property type="entry name" value="L-type lectin-domain containing receptor kinase IX.1"/>
    <property type="match status" value="1"/>
</dbReference>
<evidence type="ECO:0000256" key="2">
    <source>
        <dbReference type="ARBA" id="ARBA00008536"/>
    </source>
</evidence>
<proteinExistence type="inferred from homology"/>
<keyword evidence="13 18" id="KW-0472">Membrane</keyword>
<dbReference type="SMART" id="SM00220">
    <property type="entry name" value="S_TKc"/>
    <property type="match status" value="1"/>
</dbReference>
<evidence type="ECO:0000256" key="19">
    <source>
        <dbReference type="SAM" id="SignalP"/>
    </source>
</evidence>
<dbReference type="InterPro" id="IPR000719">
    <property type="entry name" value="Prot_kinase_dom"/>
</dbReference>
<evidence type="ECO:0000256" key="10">
    <source>
        <dbReference type="ARBA" id="ARBA00022777"/>
    </source>
</evidence>
<keyword evidence="7 19" id="KW-0732">Signal</keyword>
<dbReference type="Gene3D" id="3.30.200.20">
    <property type="entry name" value="Phosphorylase Kinase, domain 1"/>
    <property type="match status" value="1"/>
</dbReference>
<dbReference type="InterPro" id="IPR011009">
    <property type="entry name" value="Kinase-like_dom_sf"/>
</dbReference>
<feature type="transmembrane region" description="Helical" evidence="18">
    <location>
        <begin position="230"/>
        <end position="255"/>
    </location>
</feature>
<evidence type="ECO:0000259" key="20">
    <source>
        <dbReference type="PROSITE" id="PS50011"/>
    </source>
</evidence>
<dbReference type="Pfam" id="PF01657">
    <property type="entry name" value="Stress-antifung"/>
    <property type="match status" value="1"/>
</dbReference>
<gene>
    <name evidence="22" type="ORF">GQ55_3G398800</name>
</gene>
<dbReference type="InterPro" id="IPR008271">
    <property type="entry name" value="Ser/Thr_kinase_AS"/>
</dbReference>
<evidence type="ECO:0000256" key="15">
    <source>
        <dbReference type="ARBA" id="ARBA00023180"/>
    </source>
</evidence>
<dbReference type="PROSITE" id="PS00107">
    <property type="entry name" value="PROTEIN_KINASE_ATP"/>
    <property type="match status" value="1"/>
</dbReference>
<feature type="binding site" evidence="16">
    <location>
        <position position="330"/>
    </location>
    <ligand>
        <name>ATP</name>
        <dbReference type="ChEBI" id="CHEBI:30616"/>
    </ligand>
</feature>
<dbReference type="CDD" id="cd23509">
    <property type="entry name" value="Gnk2-like"/>
    <property type="match status" value="1"/>
</dbReference>
<dbReference type="GO" id="GO:0005886">
    <property type="term" value="C:plasma membrane"/>
    <property type="evidence" value="ECO:0007669"/>
    <property type="project" value="UniProtKB-SubCell"/>
</dbReference>
<dbReference type="FunFam" id="1.10.510.10:FF:000240">
    <property type="entry name" value="Lectin-domain containing receptor kinase A4.3"/>
    <property type="match status" value="1"/>
</dbReference>
<keyword evidence="4" id="KW-1003">Cell membrane</keyword>
<reference evidence="22 23" key="1">
    <citation type="submission" date="2018-04" db="EMBL/GenBank/DDBJ databases">
        <title>WGS assembly of Panicum hallii var. hallii HAL2.</title>
        <authorList>
            <person name="Lovell J."/>
            <person name="Jenkins J."/>
            <person name="Lowry D."/>
            <person name="Mamidi S."/>
            <person name="Sreedasyam A."/>
            <person name="Weng X."/>
            <person name="Barry K."/>
            <person name="Bonette J."/>
            <person name="Campitelli B."/>
            <person name="Daum C."/>
            <person name="Gordon S."/>
            <person name="Gould B."/>
            <person name="Lipzen A."/>
            <person name="MacQueen A."/>
            <person name="Palacio-Mejia J."/>
            <person name="Plott C."/>
            <person name="Shakirov E."/>
            <person name="Shu S."/>
            <person name="Yoshinaga Y."/>
            <person name="Zane M."/>
            <person name="Rokhsar D."/>
            <person name="Grimwood J."/>
            <person name="Schmutz J."/>
            <person name="Juenger T."/>
        </authorList>
    </citation>
    <scope>NUCLEOTIDE SEQUENCE [LARGE SCALE GENOMIC DNA]</scope>
    <source>
        <strain evidence="23">cv. HAL2</strain>
    </source>
</reference>
<keyword evidence="23" id="KW-1185">Reference proteome</keyword>
<evidence type="ECO:0000259" key="21">
    <source>
        <dbReference type="PROSITE" id="PS51473"/>
    </source>
</evidence>
<evidence type="ECO:0000256" key="8">
    <source>
        <dbReference type="ARBA" id="ARBA00022737"/>
    </source>
</evidence>
<evidence type="ECO:0000313" key="23">
    <source>
        <dbReference type="Proteomes" id="UP000244336"/>
    </source>
</evidence>
<keyword evidence="5" id="KW-0808">Transferase</keyword>
<evidence type="ECO:0000256" key="16">
    <source>
        <dbReference type="PROSITE-ProRule" id="PRU10141"/>
    </source>
</evidence>
<dbReference type="GO" id="GO:0004672">
    <property type="term" value="F:protein kinase activity"/>
    <property type="evidence" value="ECO:0007669"/>
    <property type="project" value="InterPro"/>
</dbReference>
<evidence type="ECO:0000256" key="14">
    <source>
        <dbReference type="ARBA" id="ARBA00023170"/>
    </source>
</evidence>
<evidence type="ECO:0000256" key="13">
    <source>
        <dbReference type="ARBA" id="ARBA00023136"/>
    </source>
</evidence>
<keyword evidence="9 16" id="KW-0547">Nucleotide-binding</keyword>
<dbReference type="SUPFAM" id="SSF56112">
    <property type="entry name" value="Protein kinase-like (PK-like)"/>
    <property type="match status" value="1"/>
</dbReference>
<evidence type="ECO:0000313" key="22">
    <source>
        <dbReference type="EMBL" id="PUZ67031.1"/>
    </source>
</evidence>
<dbReference type="Proteomes" id="UP000244336">
    <property type="component" value="Chromosome 3"/>
</dbReference>
<dbReference type="CDD" id="cd14066">
    <property type="entry name" value="STKc_IRAK"/>
    <property type="match status" value="1"/>
</dbReference>
<evidence type="ECO:0000256" key="1">
    <source>
        <dbReference type="ARBA" id="ARBA00004251"/>
    </source>
</evidence>
<dbReference type="Pfam" id="PF00069">
    <property type="entry name" value="Pkinase"/>
    <property type="match status" value="1"/>
</dbReference>
<comment type="similarity">
    <text evidence="3">In the C-terminal section; belongs to the protein kinase superfamily. Ser/Thr protein kinase family.</text>
</comment>
<evidence type="ECO:0000256" key="12">
    <source>
        <dbReference type="ARBA" id="ARBA00022989"/>
    </source>
</evidence>
<dbReference type="Gramene" id="PUZ67031">
    <property type="protein sequence ID" value="PUZ67031"/>
    <property type="gene ID" value="GQ55_3G398800"/>
</dbReference>
<feature type="compositionally biased region" description="Low complexity" evidence="17">
    <location>
        <begin position="602"/>
        <end position="615"/>
    </location>
</feature>
<feature type="domain" description="Gnk2-homologous" evidence="21">
    <location>
        <begin position="1"/>
        <end position="93"/>
    </location>
</feature>
<keyword evidence="12 18" id="KW-1133">Transmembrane helix</keyword>
<sequence>MAPLHFLILLAIVSSFPYSTAAPDLTLPFPAGVFVPIGPYYCSTTGNYTIKSPYQCQNCLQPATTGVELICPFSREMKAREDACVLRYSNESFFSVADLTSAIHVSDTSNSSVTNMAGVNATLWSLMSRLAAEAAVSELRLAKGSQVYKGSKGISQVIYGLAQCTRDLNASECSRCLTYFVEELLSSSLSVEINYAVKGYSCNVAYKIGEDFDSYLFHEKDPSPGTRSTLGIVAGVTGGSIAFVICTGTLVCILLRHRSIKAREREVDVFDDDPLEVNTFNKGTGPRRFRYRELATAAGFFSDEEKLGEGGFGSVYKGYLKDMDLRVAIKRVSKSSQQGRKEYISEVKIISRLRHRNLVQLIGWCHGGGELLLVYELMPNGSLNSQIHSQNNVLSWQLRHGIVLGIGSALVYLHQDWEQCVLHRDIKPSNILLDASFNAKLGDFGLARMVDHERQSHTTALAGTMGYMDPECMLSGSASTTSDVYSFGVVLLEICCGRRPIVVVQDSEEYATMHLVQWVWECYGRGRIIDAADARLNGEFDGDEMERVMITALWCAHPDRTLRPSIRQAIGVLRMEAPLPSLPTNMPVATFMPPMHHLQRESGATTGSSSGSAGTKHSSIATKTSSLPR</sequence>
<evidence type="ECO:0000256" key="6">
    <source>
        <dbReference type="ARBA" id="ARBA00022692"/>
    </source>
</evidence>
<name>A0A2T7EGT4_9POAL</name>
<dbReference type="InterPro" id="IPR017441">
    <property type="entry name" value="Protein_kinase_ATP_BS"/>
</dbReference>
<organism evidence="22 23">
    <name type="scientific">Panicum hallii var. hallii</name>
    <dbReference type="NCBI Taxonomy" id="1504633"/>
    <lineage>
        <taxon>Eukaryota</taxon>
        <taxon>Viridiplantae</taxon>
        <taxon>Streptophyta</taxon>
        <taxon>Embryophyta</taxon>
        <taxon>Tracheophyta</taxon>
        <taxon>Spermatophyta</taxon>
        <taxon>Magnoliopsida</taxon>
        <taxon>Liliopsida</taxon>
        <taxon>Poales</taxon>
        <taxon>Poaceae</taxon>
        <taxon>PACMAD clade</taxon>
        <taxon>Panicoideae</taxon>
        <taxon>Panicodae</taxon>
        <taxon>Paniceae</taxon>
        <taxon>Panicinae</taxon>
        <taxon>Panicum</taxon>
        <taxon>Panicum sect. Panicum</taxon>
    </lineage>
</organism>
<dbReference type="FunFam" id="3.30.430.20:FF:000016">
    <property type="entry name" value="Cysteine-rich receptor-like protein kinase 10"/>
    <property type="match status" value="1"/>
</dbReference>
<dbReference type="OrthoDB" id="4062651at2759"/>
<dbReference type="Gene3D" id="3.30.430.20">
    <property type="entry name" value="Gnk2 domain, C-X8-C-X2-C motif"/>
    <property type="match status" value="1"/>
</dbReference>
<comment type="subcellular location">
    <subcellularLocation>
        <location evidence="1">Cell membrane</location>
        <topology evidence="1">Single-pass type I membrane protein</topology>
    </subcellularLocation>
</comment>
<dbReference type="GO" id="GO:0005524">
    <property type="term" value="F:ATP binding"/>
    <property type="evidence" value="ECO:0007669"/>
    <property type="project" value="UniProtKB-UniRule"/>
</dbReference>
<keyword evidence="15" id="KW-0325">Glycoprotein</keyword>
<dbReference type="PROSITE" id="PS50011">
    <property type="entry name" value="PROTEIN_KINASE_DOM"/>
    <property type="match status" value="1"/>
</dbReference>
<keyword evidence="8" id="KW-0677">Repeat</keyword>
<evidence type="ECO:0000256" key="11">
    <source>
        <dbReference type="ARBA" id="ARBA00022840"/>
    </source>
</evidence>
<dbReference type="PANTHER" id="PTHR27007">
    <property type="match status" value="1"/>
</dbReference>
<feature type="domain" description="Protein kinase" evidence="20">
    <location>
        <begin position="301"/>
        <end position="560"/>
    </location>
</feature>
<protein>
    <recommendedName>
        <fullName evidence="24">Protein kinase domain-containing protein</fullName>
    </recommendedName>
</protein>
<evidence type="ECO:0000256" key="3">
    <source>
        <dbReference type="ARBA" id="ARBA00010217"/>
    </source>
</evidence>
<dbReference type="InterPro" id="IPR038408">
    <property type="entry name" value="GNK2_sf"/>
</dbReference>
<dbReference type="PROSITE" id="PS51473">
    <property type="entry name" value="GNK2"/>
    <property type="match status" value="2"/>
</dbReference>
<feature type="domain" description="Gnk2-homologous" evidence="21">
    <location>
        <begin position="101"/>
        <end position="211"/>
    </location>
</feature>
<dbReference type="InterPro" id="IPR050528">
    <property type="entry name" value="L-type_Lectin-RKs"/>
</dbReference>
<evidence type="ECO:0000256" key="9">
    <source>
        <dbReference type="ARBA" id="ARBA00022741"/>
    </source>
</evidence>
<accession>A0A2T7EGT4</accession>
<keyword evidence="14" id="KW-0675">Receptor</keyword>
<dbReference type="InterPro" id="IPR002902">
    <property type="entry name" value="GNK2"/>
</dbReference>
<dbReference type="EMBL" id="CM009751">
    <property type="protein sequence ID" value="PUZ67031.1"/>
    <property type="molecule type" value="Genomic_DNA"/>
</dbReference>